<proteinExistence type="inferred from homology"/>
<comment type="subcellular location">
    <subcellularLocation>
        <location evidence="5">Cytoplasm</location>
    </subcellularLocation>
</comment>
<dbReference type="NCBIfam" id="TIGR00707">
    <property type="entry name" value="argD"/>
    <property type="match status" value="1"/>
</dbReference>
<comment type="miscellaneous">
    <text evidence="5">May also have succinyldiaminopimelate aminotransferase activity, thus carrying out the corresponding step in lysine biosynthesis.</text>
</comment>
<reference evidence="6 7" key="1">
    <citation type="submission" date="2022-04" db="EMBL/GenBank/DDBJ databases">
        <title>Genome sequence of C. roseum typestrain.</title>
        <authorList>
            <person name="Poehlein A."/>
            <person name="Schoch T."/>
            <person name="Duerre P."/>
            <person name="Daniel R."/>
        </authorList>
    </citation>
    <scope>NUCLEOTIDE SEQUENCE [LARGE SCALE GENOMIC DNA]</scope>
    <source>
        <strain evidence="6 7">DSM 7320</strain>
    </source>
</reference>
<keyword evidence="3 5" id="KW-0808">Transferase</keyword>
<dbReference type="EC" id="2.6.1.11" evidence="5"/>
<dbReference type="EMBL" id="CP096983">
    <property type="protein sequence ID" value="URZ12298.1"/>
    <property type="molecule type" value="Genomic_DNA"/>
</dbReference>
<organism evidence="6 7">
    <name type="scientific">Clostridium felsineum</name>
    <dbReference type="NCBI Taxonomy" id="36839"/>
    <lineage>
        <taxon>Bacteria</taxon>
        <taxon>Bacillati</taxon>
        <taxon>Bacillota</taxon>
        <taxon>Clostridia</taxon>
        <taxon>Eubacteriales</taxon>
        <taxon>Clostridiaceae</taxon>
        <taxon>Clostridium</taxon>
    </lineage>
</organism>
<comment type="caution">
    <text evidence="5">Lacks conserved residue(s) required for the propagation of feature annotation.</text>
</comment>
<dbReference type="InterPro" id="IPR015424">
    <property type="entry name" value="PyrdxlP-dep_Trfase"/>
</dbReference>
<accession>A0A1S8LZ40</accession>
<dbReference type="CDD" id="cd00610">
    <property type="entry name" value="OAT_like"/>
    <property type="match status" value="1"/>
</dbReference>
<protein>
    <recommendedName>
        <fullName evidence="5">Acetylornithine aminotransferase</fullName>
        <shortName evidence="5">ACOAT</shortName>
        <ecNumber evidence="5">2.6.1.11</ecNumber>
    </recommendedName>
</protein>
<keyword evidence="5" id="KW-0963">Cytoplasm</keyword>
<dbReference type="GO" id="GO:0003992">
    <property type="term" value="F:N2-acetyl-L-ornithine:2-oxoglutarate 5-aminotransferase activity"/>
    <property type="evidence" value="ECO:0007669"/>
    <property type="project" value="UniProtKB-UniRule"/>
</dbReference>
<dbReference type="GO" id="GO:0005737">
    <property type="term" value="C:cytoplasm"/>
    <property type="evidence" value="ECO:0007669"/>
    <property type="project" value="UniProtKB-SubCell"/>
</dbReference>
<dbReference type="PANTHER" id="PTHR11986">
    <property type="entry name" value="AMINOTRANSFERASE CLASS III"/>
    <property type="match status" value="1"/>
</dbReference>
<sequence>MSKSYLMNTYGRFDVTFEKGEGTKLYDKEGNEYLDFVSGVAVNCLGHCNPVIVNTIKEQSSKLMHISNYYWNENAMKLTEILCKNSDFDKVFMCNSGTEAIEAGLKLARKYGSIHGGEEKKEIIYMENSFHGRTMGALSVTGQPKYQESFRPLIGDVKSVKFNDQEDIKIKISKNTAAVIVEPIQGEGGIIPAKKEYLKLLRELCDENGAVLIFDEVQCGMGRTGKLFAYEKFGVVPDIVCIAKALGGGFPIGAMVAKENVAASFVPGDHGNTYGGNPLACAVATSVLGELIDKKIIEVNVNEKSGYLFDKLKKLKEKYHIISDVRGMGLLVGVEIKSDIKKIINTCFENKLLLITAGANVIRFLPPLNVSFEEIDKALSIFEKAL</sequence>
<dbReference type="PANTHER" id="PTHR11986:SF79">
    <property type="entry name" value="ACETYLORNITHINE AMINOTRANSFERASE, MITOCHONDRIAL"/>
    <property type="match status" value="1"/>
</dbReference>
<dbReference type="HAMAP" id="MF_01107">
    <property type="entry name" value="ArgD_aminotrans_3"/>
    <property type="match status" value="1"/>
</dbReference>
<dbReference type="SUPFAM" id="SSF53383">
    <property type="entry name" value="PLP-dependent transferases"/>
    <property type="match status" value="1"/>
</dbReference>
<gene>
    <name evidence="5 6" type="primary">argD</name>
    <name evidence="6" type="ORF">CROST_030200</name>
</gene>
<dbReference type="InterPro" id="IPR015422">
    <property type="entry name" value="PyrdxlP-dep_Trfase_small"/>
</dbReference>
<evidence type="ECO:0000256" key="2">
    <source>
        <dbReference type="ARBA" id="ARBA00022605"/>
    </source>
</evidence>
<evidence type="ECO:0000256" key="3">
    <source>
        <dbReference type="ARBA" id="ARBA00022679"/>
    </source>
</evidence>
<dbReference type="Gene3D" id="3.40.640.10">
    <property type="entry name" value="Type I PLP-dependent aspartate aminotransferase-like (Major domain)"/>
    <property type="match status" value="1"/>
</dbReference>
<evidence type="ECO:0000256" key="5">
    <source>
        <dbReference type="HAMAP-Rule" id="MF_01107"/>
    </source>
</evidence>
<comment type="similarity">
    <text evidence="5">Belongs to the class-III pyridoxal-phosphate-dependent aminotransferase family. ArgD subfamily.</text>
</comment>
<dbReference type="PIRSF" id="PIRSF000521">
    <property type="entry name" value="Transaminase_4ab_Lys_Orn"/>
    <property type="match status" value="1"/>
</dbReference>
<dbReference type="Proteomes" id="UP000190951">
    <property type="component" value="Chromosome"/>
</dbReference>
<comment type="catalytic activity">
    <reaction evidence="5">
        <text>N(2)-acetyl-L-ornithine + 2-oxoglutarate = N-acetyl-L-glutamate 5-semialdehyde + L-glutamate</text>
        <dbReference type="Rhea" id="RHEA:18049"/>
        <dbReference type="ChEBI" id="CHEBI:16810"/>
        <dbReference type="ChEBI" id="CHEBI:29123"/>
        <dbReference type="ChEBI" id="CHEBI:29985"/>
        <dbReference type="ChEBI" id="CHEBI:57805"/>
        <dbReference type="EC" id="2.6.1.11"/>
    </reaction>
</comment>
<feature type="modified residue" description="N6-(pyridoxal phosphate)lysine" evidence="5">
    <location>
        <position position="244"/>
    </location>
</feature>
<feature type="binding site" evidence="5">
    <location>
        <begin position="97"/>
        <end position="98"/>
    </location>
    <ligand>
        <name>pyridoxal 5'-phosphate</name>
        <dbReference type="ChEBI" id="CHEBI:597326"/>
    </ligand>
</feature>
<dbReference type="PROSITE" id="PS00600">
    <property type="entry name" value="AA_TRANSFER_CLASS_3"/>
    <property type="match status" value="1"/>
</dbReference>
<evidence type="ECO:0000256" key="4">
    <source>
        <dbReference type="ARBA" id="ARBA00022898"/>
    </source>
</evidence>
<dbReference type="KEGG" id="crw:CROST_030200"/>
<dbReference type="STRING" id="84029.CROST_34980"/>
<keyword evidence="1 5" id="KW-0032">Aminotransferase</keyword>
<evidence type="ECO:0000313" key="7">
    <source>
        <dbReference type="Proteomes" id="UP000190951"/>
    </source>
</evidence>
<dbReference type="NCBIfam" id="NF002325">
    <property type="entry name" value="PRK01278.1"/>
    <property type="match status" value="1"/>
</dbReference>
<dbReference type="GO" id="GO:0030170">
    <property type="term" value="F:pyridoxal phosphate binding"/>
    <property type="evidence" value="ECO:0007669"/>
    <property type="project" value="InterPro"/>
</dbReference>
<comment type="subunit">
    <text evidence="5">Homodimer.</text>
</comment>
<dbReference type="GO" id="GO:0006526">
    <property type="term" value="P:L-arginine biosynthetic process"/>
    <property type="evidence" value="ECO:0007669"/>
    <property type="project" value="UniProtKB-UniRule"/>
</dbReference>
<dbReference type="FunFam" id="3.40.640.10:FF:000004">
    <property type="entry name" value="Acetylornithine aminotransferase"/>
    <property type="match status" value="1"/>
</dbReference>
<dbReference type="GO" id="GO:0042802">
    <property type="term" value="F:identical protein binding"/>
    <property type="evidence" value="ECO:0007669"/>
    <property type="project" value="TreeGrafter"/>
</dbReference>
<comment type="cofactor">
    <cofactor evidence="5">
        <name>pyridoxal 5'-phosphate</name>
        <dbReference type="ChEBI" id="CHEBI:597326"/>
    </cofactor>
    <text evidence="5">Binds 1 pyridoxal phosphate per subunit.</text>
</comment>
<dbReference type="RefSeq" id="WP_077834722.1">
    <property type="nucleotide sequence ID" value="NZ_CP096983.1"/>
</dbReference>
<dbReference type="InterPro" id="IPR015421">
    <property type="entry name" value="PyrdxlP-dep_Trfase_major"/>
</dbReference>
<dbReference type="AlphaFoldDB" id="A0A1S8LZ40"/>
<dbReference type="InterPro" id="IPR004636">
    <property type="entry name" value="AcOrn/SuccOrn_fam"/>
</dbReference>
<comment type="pathway">
    <text evidence="5">Amino-acid biosynthesis; L-arginine biosynthesis; N(2)-acetyl-L-ornithine from L-glutamate: step 4/4.</text>
</comment>
<name>A0A1S8LZ40_9CLOT</name>
<keyword evidence="5" id="KW-0055">Arginine biosynthesis</keyword>
<keyword evidence="7" id="KW-1185">Reference proteome</keyword>
<dbReference type="Pfam" id="PF00202">
    <property type="entry name" value="Aminotran_3"/>
    <property type="match status" value="1"/>
</dbReference>
<keyword evidence="2 5" id="KW-0028">Amino-acid biosynthesis</keyword>
<keyword evidence="4 5" id="KW-0663">Pyridoxal phosphate</keyword>
<dbReference type="Gene3D" id="3.90.1150.10">
    <property type="entry name" value="Aspartate Aminotransferase, domain 1"/>
    <property type="match status" value="1"/>
</dbReference>
<feature type="binding site" evidence="5">
    <location>
        <position position="133"/>
    </location>
    <ligand>
        <name>N(2)-acetyl-L-ornithine</name>
        <dbReference type="ChEBI" id="CHEBI:57805"/>
    </ligand>
</feature>
<evidence type="ECO:0000256" key="1">
    <source>
        <dbReference type="ARBA" id="ARBA00022576"/>
    </source>
</evidence>
<feature type="binding site" evidence="5">
    <location>
        <begin position="215"/>
        <end position="218"/>
    </location>
    <ligand>
        <name>pyridoxal 5'-phosphate</name>
        <dbReference type="ChEBI" id="CHEBI:597326"/>
    </ligand>
</feature>
<feature type="binding site" evidence="5">
    <location>
        <position position="273"/>
    </location>
    <ligand>
        <name>pyridoxal 5'-phosphate</name>
        <dbReference type="ChEBI" id="CHEBI:597326"/>
    </ligand>
</feature>
<evidence type="ECO:0000313" key="6">
    <source>
        <dbReference type="EMBL" id="URZ12298.1"/>
    </source>
</evidence>
<dbReference type="InterPro" id="IPR049704">
    <property type="entry name" value="Aminotrans_3_PPA_site"/>
</dbReference>
<feature type="binding site" evidence="5">
    <location>
        <position position="130"/>
    </location>
    <ligand>
        <name>pyridoxal 5'-phosphate</name>
        <dbReference type="ChEBI" id="CHEBI:597326"/>
    </ligand>
</feature>
<dbReference type="InterPro" id="IPR005814">
    <property type="entry name" value="Aminotrans_3"/>
</dbReference>
<dbReference type="InterPro" id="IPR050103">
    <property type="entry name" value="Class-III_PLP-dep_AT"/>
</dbReference>